<organism evidence="10 11">
    <name type="scientific">Phormidesmis priestleyi Ana</name>
    <dbReference type="NCBI Taxonomy" id="1666911"/>
    <lineage>
        <taxon>Bacteria</taxon>
        <taxon>Bacillati</taxon>
        <taxon>Cyanobacteriota</taxon>
        <taxon>Cyanophyceae</taxon>
        <taxon>Leptolyngbyales</taxon>
        <taxon>Leptolyngbyaceae</taxon>
        <taxon>Phormidesmis</taxon>
    </lineage>
</organism>
<keyword evidence="4 8" id="KW-1003">Cell membrane</keyword>
<keyword evidence="8" id="KW-0406">Ion transport</keyword>
<keyword evidence="6 8" id="KW-1133">Transmembrane helix</keyword>
<dbReference type="FunFam" id="1.20.58.340:FF:000012">
    <property type="entry name" value="Magnesium transport protein CorA"/>
    <property type="match status" value="1"/>
</dbReference>
<dbReference type="Gene3D" id="1.20.58.340">
    <property type="entry name" value="Magnesium transport protein CorA, transmembrane region"/>
    <property type="match status" value="2"/>
</dbReference>
<dbReference type="Proteomes" id="UP000050465">
    <property type="component" value="Unassembled WGS sequence"/>
</dbReference>
<dbReference type="NCBIfam" id="TIGR00383">
    <property type="entry name" value="corA"/>
    <property type="match status" value="1"/>
</dbReference>
<keyword evidence="5 8" id="KW-0812">Transmembrane</keyword>
<keyword evidence="3 8" id="KW-0813">Transport</keyword>
<name>A0A0P7ZDE3_9CYAN</name>
<dbReference type="InterPro" id="IPR004488">
    <property type="entry name" value="Mg/Co-transport_prot_CorA"/>
</dbReference>
<sequence length="408" mass="46766">MKKAPQNDWNNRAAPTTPTTSAAPALPIEGDDARRHWDYHYDEIGMVPGTLVIDDDASPTELTLIDYSPESAIRQKLRSPEEAAEHLTSNHISWIDLQGLGNEDVLNRLGSVFHLHPLMLEDVVNVPQRPKIEYYSDQVLIITRMVMMAPDSDNDDPHFLSEQLSFVLGKNYLLTVQEELNSDCLDPVRNRIRQNVGRIRQQGADYLAYALLDAVIDAYFPVLEAYGEYIESLEDEVIFNPTRQTVQKIYRVRRQLMGLRRSIWPQRNALNQLVRDGSSELVGAEARVYLQDCYDHVVQVLDIVETYRELTANLMDVYLSSVSNRMNEVMKTLTVVSSIFIPLTFIVGVYGMNFDTSVSPWNMPELEFYWGYPLCWATMIAIALTLSYYFWRRGWFDNTAAKPPKQLG</sequence>
<feature type="transmembrane region" description="Helical" evidence="8">
    <location>
        <begin position="370"/>
        <end position="391"/>
    </location>
</feature>
<evidence type="ECO:0000256" key="9">
    <source>
        <dbReference type="SAM" id="MobiDB-lite"/>
    </source>
</evidence>
<keyword evidence="7 8" id="KW-0472">Membrane</keyword>
<comment type="similarity">
    <text evidence="2 8">Belongs to the CorA metal ion transporter (MIT) (TC 1.A.35) family.</text>
</comment>
<dbReference type="STRING" id="1666911.HLUCCA11_20865"/>
<evidence type="ECO:0000256" key="8">
    <source>
        <dbReference type="RuleBase" id="RU362010"/>
    </source>
</evidence>
<feature type="region of interest" description="Disordered" evidence="9">
    <location>
        <begin position="1"/>
        <end position="28"/>
    </location>
</feature>
<dbReference type="InterPro" id="IPR045863">
    <property type="entry name" value="CorA_TM1_TM2"/>
</dbReference>
<comment type="caution">
    <text evidence="10">The sequence shown here is derived from an EMBL/GenBank/DDBJ whole genome shotgun (WGS) entry which is preliminary data.</text>
</comment>
<evidence type="ECO:0000313" key="10">
    <source>
        <dbReference type="EMBL" id="KPQ32672.1"/>
    </source>
</evidence>
<dbReference type="InterPro" id="IPR045861">
    <property type="entry name" value="CorA_cytoplasmic_dom"/>
</dbReference>
<dbReference type="PANTHER" id="PTHR46494">
    <property type="entry name" value="CORA FAMILY METAL ION TRANSPORTER (EUROFUNG)"/>
    <property type="match status" value="1"/>
</dbReference>
<evidence type="ECO:0000256" key="5">
    <source>
        <dbReference type="ARBA" id="ARBA00022692"/>
    </source>
</evidence>
<evidence type="ECO:0000256" key="4">
    <source>
        <dbReference type="ARBA" id="ARBA00022475"/>
    </source>
</evidence>
<evidence type="ECO:0000256" key="1">
    <source>
        <dbReference type="ARBA" id="ARBA00004651"/>
    </source>
</evidence>
<dbReference type="GO" id="GO:0000287">
    <property type="term" value="F:magnesium ion binding"/>
    <property type="evidence" value="ECO:0007669"/>
    <property type="project" value="TreeGrafter"/>
</dbReference>
<dbReference type="CDD" id="cd12828">
    <property type="entry name" value="TmCorA-like_1"/>
    <property type="match status" value="1"/>
</dbReference>
<reference evidence="10 11" key="1">
    <citation type="submission" date="2015-09" db="EMBL/GenBank/DDBJ databases">
        <title>Identification and resolution of microdiversity through metagenomic sequencing of parallel consortia.</title>
        <authorList>
            <person name="Nelson W.C."/>
            <person name="Romine M.F."/>
            <person name="Lindemann S.R."/>
        </authorList>
    </citation>
    <scope>NUCLEOTIDE SEQUENCE [LARGE SCALE GENOMIC DNA]</scope>
    <source>
        <strain evidence="10">Ana</strain>
    </source>
</reference>
<evidence type="ECO:0000256" key="6">
    <source>
        <dbReference type="ARBA" id="ARBA00022989"/>
    </source>
</evidence>
<gene>
    <name evidence="8 10" type="primary">corA</name>
    <name evidence="10" type="ORF">HLUCCA11_20865</name>
</gene>
<dbReference type="EMBL" id="LJZR01000049">
    <property type="protein sequence ID" value="KPQ32672.1"/>
    <property type="molecule type" value="Genomic_DNA"/>
</dbReference>
<comment type="function">
    <text evidence="8">Mediates influx of magnesium ions.</text>
</comment>
<proteinExistence type="inferred from homology"/>
<dbReference type="PATRIC" id="fig|1666911.3.peg.3118"/>
<dbReference type="SUPFAM" id="SSF143865">
    <property type="entry name" value="CorA soluble domain-like"/>
    <property type="match status" value="1"/>
</dbReference>
<feature type="compositionally biased region" description="Low complexity" evidence="9">
    <location>
        <begin position="13"/>
        <end position="27"/>
    </location>
</feature>
<dbReference type="AlphaFoldDB" id="A0A0P7ZDE3"/>
<dbReference type="Gene3D" id="3.30.460.20">
    <property type="entry name" value="CorA soluble domain-like"/>
    <property type="match status" value="1"/>
</dbReference>
<dbReference type="SUPFAM" id="SSF144083">
    <property type="entry name" value="Magnesium transport protein CorA, transmembrane region"/>
    <property type="match status" value="1"/>
</dbReference>
<dbReference type="GO" id="GO:0005886">
    <property type="term" value="C:plasma membrane"/>
    <property type="evidence" value="ECO:0007669"/>
    <property type="project" value="UniProtKB-SubCell"/>
</dbReference>
<evidence type="ECO:0000313" key="11">
    <source>
        <dbReference type="Proteomes" id="UP000050465"/>
    </source>
</evidence>
<dbReference type="GO" id="GO:0015095">
    <property type="term" value="F:magnesium ion transmembrane transporter activity"/>
    <property type="evidence" value="ECO:0007669"/>
    <property type="project" value="UniProtKB-UniRule"/>
</dbReference>
<evidence type="ECO:0000256" key="3">
    <source>
        <dbReference type="ARBA" id="ARBA00022448"/>
    </source>
</evidence>
<evidence type="ECO:0000256" key="2">
    <source>
        <dbReference type="ARBA" id="ARBA00009765"/>
    </source>
</evidence>
<dbReference type="InterPro" id="IPR002523">
    <property type="entry name" value="MgTranspt_CorA/ZnTranspt_ZntB"/>
</dbReference>
<comment type="subcellular location">
    <subcellularLocation>
        <location evidence="1">Cell membrane</location>
        <topology evidence="1">Multi-pass membrane protein</topology>
    </subcellularLocation>
    <subcellularLocation>
        <location evidence="8">Membrane</location>
        <topology evidence="8">Multi-pass membrane protein</topology>
    </subcellularLocation>
</comment>
<protein>
    <recommendedName>
        <fullName evidence="8">Magnesium transport protein CorA</fullName>
    </recommendedName>
</protein>
<keyword evidence="8" id="KW-0460">Magnesium</keyword>
<dbReference type="GO" id="GO:0050897">
    <property type="term" value="F:cobalt ion binding"/>
    <property type="evidence" value="ECO:0007669"/>
    <property type="project" value="TreeGrafter"/>
</dbReference>
<dbReference type="GO" id="GO:0015087">
    <property type="term" value="F:cobalt ion transmembrane transporter activity"/>
    <property type="evidence" value="ECO:0007669"/>
    <property type="project" value="UniProtKB-UniRule"/>
</dbReference>
<evidence type="ECO:0000256" key="7">
    <source>
        <dbReference type="ARBA" id="ARBA00023136"/>
    </source>
</evidence>
<dbReference type="PANTHER" id="PTHR46494:SF1">
    <property type="entry name" value="CORA FAMILY METAL ION TRANSPORTER (EUROFUNG)"/>
    <property type="match status" value="1"/>
</dbReference>
<feature type="transmembrane region" description="Helical" evidence="8">
    <location>
        <begin position="332"/>
        <end position="350"/>
    </location>
</feature>
<accession>A0A0P7ZDE3</accession>
<dbReference type="Pfam" id="PF01544">
    <property type="entry name" value="CorA"/>
    <property type="match status" value="1"/>
</dbReference>